<sequence length="233" mass="24293">MSAPPLLVHLDGGVMTLTLNRPHKLNAIDNPLAQALSEALSSAAADAAVRAVLVLGAGRAFCAGRDVSAPPTDRDLELVQAVSRQIVMLDKPVVFAVHGWTVGAGFEWMLDADVALASADARFKLPEASLGVFVTGGLTATLTASAGLARAKATMLLGEAFGADEAQAWGLLWRVVPPDALEATAREAAQRLALLKPEVAARFKRVLNEVGLARFDRAIALENAAQQALQTGG</sequence>
<dbReference type="OrthoDB" id="9807606at2"/>
<reference evidence="2 3" key="1">
    <citation type="journal article" date="2016" name="Front. Microbiol.">
        <title>Genomic Resource of Rice Seed Associated Bacteria.</title>
        <authorList>
            <person name="Midha S."/>
            <person name="Bansal K."/>
            <person name="Sharma S."/>
            <person name="Kumar N."/>
            <person name="Patil P.P."/>
            <person name="Chaudhry V."/>
            <person name="Patil P.B."/>
        </authorList>
    </citation>
    <scope>NUCLEOTIDE SEQUENCE [LARGE SCALE GENOMIC DNA]</scope>
    <source>
        <strain evidence="2 3">NS331</strain>
    </source>
</reference>
<organism evidence="2 3">
    <name type="scientific">Pseudacidovorax intermedius</name>
    <dbReference type="NCBI Taxonomy" id="433924"/>
    <lineage>
        <taxon>Bacteria</taxon>
        <taxon>Pseudomonadati</taxon>
        <taxon>Pseudomonadota</taxon>
        <taxon>Betaproteobacteria</taxon>
        <taxon>Burkholderiales</taxon>
        <taxon>Comamonadaceae</taxon>
        <taxon>Pseudacidovorax</taxon>
    </lineage>
</organism>
<dbReference type="AlphaFoldDB" id="A0A147GLN6"/>
<dbReference type="InterPro" id="IPR029045">
    <property type="entry name" value="ClpP/crotonase-like_dom_sf"/>
</dbReference>
<name>A0A147GLN6_9BURK</name>
<dbReference type="Pfam" id="PF00378">
    <property type="entry name" value="ECH_1"/>
    <property type="match status" value="1"/>
</dbReference>
<dbReference type="EMBL" id="LDSL01000228">
    <property type="protein sequence ID" value="KTT11513.1"/>
    <property type="molecule type" value="Genomic_DNA"/>
</dbReference>
<evidence type="ECO:0000313" key="3">
    <source>
        <dbReference type="Proteomes" id="UP000072741"/>
    </source>
</evidence>
<dbReference type="PANTHER" id="PTHR43802:SF1">
    <property type="entry name" value="IP11341P-RELATED"/>
    <property type="match status" value="1"/>
</dbReference>
<proteinExistence type="inferred from homology"/>
<gene>
    <name evidence="2" type="ORF">NS331_24750</name>
</gene>
<evidence type="ECO:0000256" key="1">
    <source>
        <dbReference type="ARBA" id="ARBA00005254"/>
    </source>
</evidence>
<dbReference type="Gene3D" id="3.90.226.10">
    <property type="entry name" value="2-enoyl-CoA Hydratase, Chain A, domain 1"/>
    <property type="match status" value="1"/>
</dbReference>
<dbReference type="PANTHER" id="PTHR43802">
    <property type="entry name" value="ENOYL-COA HYDRATASE"/>
    <property type="match status" value="1"/>
</dbReference>
<dbReference type="PATRIC" id="fig|433924.3.peg.2285"/>
<dbReference type="SUPFAM" id="SSF52096">
    <property type="entry name" value="ClpP/crotonase"/>
    <property type="match status" value="1"/>
</dbReference>
<dbReference type="GO" id="GO:0003824">
    <property type="term" value="F:catalytic activity"/>
    <property type="evidence" value="ECO:0007669"/>
    <property type="project" value="UniProtKB-ARBA"/>
</dbReference>
<dbReference type="CDD" id="cd06558">
    <property type="entry name" value="crotonase-like"/>
    <property type="match status" value="1"/>
</dbReference>
<dbReference type="InterPro" id="IPR001753">
    <property type="entry name" value="Enoyl-CoA_hydra/iso"/>
</dbReference>
<protein>
    <submittedName>
        <fullName evidence="2">Crotonase</fullName>
    </submittedName>
</protein>
<accession>A0A147GLN6</accession>
<keyword evidence="3" id="KW-1185">Reference proteome</keyword>
<evidence type="ECO:0000313" key="2">
    <source>
        <dbReference type="EMBL" id="KTT11513.1"/>
    </source>
</evidence>
<comment type="caution">
    <text evidence="2">The sequence shown here is derived from an EMBL/GenBank/DDBJ whole genome shotgun (WGS) entry which is preliminary data.</text>
</comment>
<dbReference type="Proteomes" id="UP000072741">
    <property type="component" value="Unassembled WGS sequence"/>
</dbReference>
<comment type="similarity">
    <text evidence="1">Belongs to the enoyl-CoA hydratase/isomerase family.</text>
</comment>
<dbReference type="RefSeq" id="WP_058644564.1">
    <property type="nucleotide sequence ID" value="NZ_LDSL01000228.1"/>
</dbReference>